<dbReference type="PROSITE" id="PS50943">
    <property type="entry name" value="HTH_CROC1"/>
    <property type="match status" value="1"/>
</dbReference>
<protein>
    <submittedName>
        <fullName evidence="2">Helix-turn-helix transcriptional regulator</fullName>
    </submittedName>
</protein>
<comment type="caution">
    <text evidence="2">The sequence shown here is derived from an EMBL/GenBank/DDBJ whole genome shotgun (WGS) entry which is preliminary data.</text>
</comment>
<dbReference type="Gene3D" id="1.10.260.40">
    <property type="entry name" value="lambda repressor-like DNA-binding domains"/>
    <property type="match status" value="1"/>
</dbReference>
<reference evidence="2" key="1">
    <citation type="submission" date="2022-01" db="EMBL/GenBank/DDBJ databases">
        <authorList>
            <person name="Jo J.-H."/>
            <person name="Im W.-T."/>
        </authorList>
    </citation>
    <scope>NUCLEOTIDE SEQUENCE</scope>
    <source>
        <strain evidence="2">NA20</strain>
    </source>
</reference>
<evidence type="ECO:0000313" key="2">
    <source>
        <dbReference type="EMBL" id="MCG2612669.1"/>
    </source>
</evidence>
<dbReference type="SMART" id="SM00530">
    <property type="entry name" value="HTH_XRE"/>
    <property type="match status" value="1"/>
</dbReference>
<accession>A0ABS9KK25</accession>
<sequence length="84" mass="9904">MAKAKKDIPKDDFEVFLKKVGNKIRKLRIAKGYSNYEHFAYDHDIARAQYGKYEQGKDDLRLGSLYKVLKSLDISFEEFFSDDF</sequence>
<dbReference type="Pfam" id="PF01381">
    <property type="entry name" value="HTH_3"/>
    <property type="match status" value="1"/>
</dbReference>
<dbReference type="RefSeq" id="WP_237867898.1">
    <property type="nucleotide sequence ID" value="NZ_JAKLTR010000001.1"/>
</dbReference>
<name>A0ABS9KK25_9BACT</name>
<feature type="domain" description="HTH cro/C1-type" evidence="1">
    <location>
        <begin position="44"/>
        <end position="79"/>
    </location>
</feature>
<evidence type="ECO:0000259" key="1">
    <source>
        <dbReference type="PROSITE" id="PS50943"/>
    </source>
</evidence>
<keyword evidence="3" id="KW-1185">Reference proteome</keyword>
<gene>
    <name evidence="2" type="ORF">LZZ85_00195</name>
</gene>
<dbReference type="SUPFAM" id="SSF47413">
    <property type="entry name" value="lambda repressor-like DNA-binding domains"/>
    <property type="match status" value="1"/>
</dbReference>
<organism evidence="2 3">
    <name type="scientific">Terrimonas ginsenosidimutans</name>
    <dbReference type="NCBI Taxonomy" id="2908004"/>
    <lineage>
        <taxon>Bacteria</taxon>
        <taxon>Pseudomonadati</taxon>
        <taxon>Bacteroidota</taxon>
        <taxon>Chitinophagia</taxon>
        <taxon>Chitinophagales</taxon>
        <taxon>Chitinophagaceae</taxon>
        <taxon>Terrimonas</taxon>
    </lineage>
</organism>
<proteinExistence type="predicted"/>
<dbReference type="InterPro" id="IPR001387">
    <property type="entry name" value="Cro/C1-type_HTH"/>
</dbReference>
<evidence type="ECO:0000313" key="3">
    <source>
        <dbReference type="Proteomes" id="UP001165367"/>
    </source>
</evidence>
<dbReference type="EMBL" id="JAKLTR010000001">
    <property type="protein sequence ID" value="MCG2612669.1"/>
    <property type="molecule type" value="Genomic_DNA"/>
</dbReference>
<dbReference type="InterPro" id="IPR010982">
    <property type="entry name" value="Lambda_DNA-bd_dom_sf"/>
</dbReference>
<dbReference type="CDD" id="cd00093">
    <property type="entry name" value="HTH_XRE"/>
    <property type="match status" value="1"/>
</dbReference>
<dbReference type="Proteomes" id="UP001165367">
    <property type="component" value="Unassembled WGS sequence"/>
</dbReference>